<dbReference type="InterPro" id="IPR052345">
    <property type="entry name" value="Rad_response_metalloprotease"/>
</dbReference>
<evidence type="ECO:0000313" key="7">
    <source>
        <dbReference type="EMBL" id="RGZ16797.1"/>
    </source>
</evidence>
<evidence type="ECO:0000313" key="9">
    <source>
        <dbReference type="EMBL" id="RHA93105.1"/>
    </source>
</evidence>
<dbReference type="Proteomes" id="UP000286220">
    <property type="component" value="Unassembled WGS sequence"/>
</dbReference>
<evidence type="ECO:0000313" key="11">
    <source>
        <dbReference type="Proteomes" id="UP000283431"/>
    </source>
</evidence>
<dbReference type="EMBL" id="WKQP01000005">
    <property type="protein sequence ID" value="MSC59571.1"/>
    <property type="molecule type" value="Genomic_DNA"/>
</dbReference>
<protein>
    <submittedName>
        <fullName evidence="6">ImmA/IrrE family metallo-endopeptidase</fullName>
    </submittedName>
</protein>
<dbReference type="Proteomes" id="UP001197741">
    <property type="component" value="Unassembled WGS sequence"/>
</dbReference>
<comment type="caution">
    <text evidence="6">The sequence shown here is derived from an EMBL/GenBank/DDBJ whole genome shotgun (WGS) entry which is preliminary data.</text>
</comment>
<name>A0A3E5APY3_9FIRM</name>
<dbReference type="Proteomes" id="UP000285209">
    <property type="component" value="Unassembled WGS sequence"/>
</dbReference>
<dbReference type="RefSeq" id="WP_117689904.1">
    <property type="nucleotide sequence ID" value="NZ_DAWDGG010000029.1"/>
</dbReference>
<evidence type="ECO:0000259" key="1">
    <source>
        <dbReference type="Pfam" id="PF06114"/>
    </source>
</evidence>
<dbReference type="PANTHER" id="PTHR43236">
    <property type="entry name" value="ANTITOXIN HIGA1"/>
    <property type="match status" value="1"/>
</dbReference>
<evidence type="ECO:0000313" key="3">
    <source>
        <dbReference type="EMBL" id="MCC2747951.1"/>
    </source>
</evidence>
<dbReference type="EMBL" id="QSFZ01000004">
    <property type="protein sequence ID" value="RHA93105.1"/>
    <property type="molecule type" value="Genomic_DNA"/>
</dbReference>
<dbReference type="EMBL" id="QSUG01000003">
    <property type="protein sequence ID" value="RGN25035.1"/>
    <property type="molecule type" value="Genomic_DNA"/>
</dbReference>
<reference evidence="5" key="4">
    <citation type="submission" date="2020-02" db="EMBL/GenBank/DDBJ databases">
        <authorList>
            <person name="Littmann E."/>
            <person name="Sorbara M."/>
        </authorList>
    </citation>
    <scope>NUCLEOTIDE SEQUENCE</scope>
    <source>
        <strain evidence="5">MSK.16.45</strain>
    </source>
</reference>
<proteinExistence type="predicted"/>
<feature type="domain" description="IrrE N-terminal-like" evidence="1">
    <location>
        <begin position="34"/>
        <end position="168"/>
    </location>
</feature>
<dbReference type="Gene3D" id="1.10.10.2910">
    <property type="match status" value="1"/>
</dbReference>
<dbReference type="Proteomes" id="UP000283431">
    <property type="component" value="Unassembled WGS sequence"/>
</dbReference>
<evidence type="ECO:0000313" key="12">
    <source>
        <dbReference type="Proteomes" id="UP000285209"/>
    </source>
</evidence>
<evidence type="ECO:0000313" key="6">
    <source>
        <dbReference type="EMBL" id="RGN25035.1"/>
    </source>
</evidence>
<reference evidence="10 11" key="1">
    <citation type="submission" date="2018-08" db="EMBL/GenBank/DDBJ databases">
        <title>A genome reference for cultivated species of the human gut microbiota.</title>
        <authorList>
            <person name="Zou Y."/>
            <person name="Xue W."/>
            <person name="Luo G."/>
        </authorList>
    </citation>
    <scope>NUCLEOTIDE SEQUENCE [LARGE SCALE GENOMIC DNA]</scope>
    <source>
        <strain evidence="9 13">AM42-17AT</strain>
        <strain evidence="8 11">AM48-7</strain>
        <strain evidence="7 12">AM54-25XD</strain>
        <strain evidence="6 10">OM05-6AA</strain>
    </source>
</reference>
<evidence type="ECO:0000313" key="8">
    <source>
        <dbReference type="EMBL" id="RGZ74083.1"/>
    </source>
</evidence>
<reference evidence="5" key="3">
    <citation type="journal article" date="2020" name="Cell Host Microbe">
        <title>Functional and Genomic Variation between Human-Derived Isolates of Lachnospiraceae Reveals Inter- and Intra-Species Diversity.</title>
        <authorList>
            <person name="Sorbara M.T."/>
            <person name="Littmann E.R."/>
            <person name="Fontana E."/>
            <person name="Moody T.U."/>
            <person name="Kohout C.E."/>
            <person name="Gjonbalaj M."/>
            <person name="Eaton V."/>
            <person name="Seok R."/>
            <person name="Leiner I.M."/>
            <person name="Pamer E.G."/>
        </authorList>
    </citation>
    <scope>NUCLEOTIDE SEQUENCE</scope>
    <source>
        <strain evidence="5">MSK.16.45</strain>
    </source>
</reference>
<dbReference type="EMBL" id="QSEN01000030">
    <property type="protein sequence ID" value="RGZ74083.1"/>
    <property type="molecule type" value="Genomic_DNA"/>
</dbReference>
<reference evidence="2" key="5">
    <citation type="submission" date="2021-10" db="EMBL/GenBank/DDBJ databases">
        <title>Collection of gut derived symbiotic bacterial strains cultured from healthy donors.</title>
        <authorList>
            <person name="Lin H."/>
            <person name="Littmann E."/>
            <person name="Kohout C."/>
            <person name="Pamer E.G."/>
        </authorList>
    </citation>
    <scope>NUCLEOTIDE SEQUENCE</scope>
    <source>
        <strain evidence="2">DFI.7.28A</strain>
    </source>
</reference>
<sequence>MQESRRKDIRRTAAVVREKCKVSRYGIIDLFKECARLGYKLIRYPLGENADLGFTIKKDQDIVIFTNSSIRLSREIFTLAHELGHAVLHMEADSSFIDDSITIADRSTDEREQEANYFAACLLMPDDEVDRFFDLELSDIEKNGLTAIDIAKIMSEFNVSFDMALNRLDSLGKITGNQKALLDCQRNKTRVGNLLKSAGGNARLNQASEEIDIPFEYIDYVIYNYNHDAIPVETLEKVLECYQLSMDDISDRLIEKKHEEDDLNDLIGGLED</sequence>
<dbReference type="Proteomes" id="UP000260970">
    <property type="component" value="Unassembled WGS sequence"/>
</dbReference>
<accession>A0A3E5APY3</accession>
<dbReference type="EMBL" id="JAAIMP010000010">
    <property type="protein sequence ID" value="NSC77392.1"/>
    <property type="molecule type" value="Genomic_DNA"/>
</dbReference>
<reference evidence="3" key="6">
    <citation type="submission" date="2021-10" db="EMBL/GenBank/DDBJ databases">
        <title>Collection of gut derived symbiotic bacterial strains cultured from healthy donors.</title>
        <authorList>
            <person name="Lin H."/>
            <person name="Littmann E."/>
            <person name="Claire K."/>
            <person name="Pamer E."/>
        </authorList>
    </citation>
    <scope>NUCLEOTIDE SEQUENCE</scope>
    <source>
        <strain evidence="3">MSK.22.92</strain>
    </source>
</reference>
<evidence type="ECO:0000313" key="4">
    <source>
        <dbReference type="EMBL" id="MSC59571.1"/>
    </source>
</evidence>
<dbReference type="EMBL" id="JAJCJQ010000014">
    <property type="protein sequence ID" value="MCB6961202.1"/>
    <property type="molecule type" value="Genomic_DNA"/>
</dbReference>
<dbReference type="InterPro" id="IPR010359">
    <property type="entry name" value="IrrE_HExxH"/>
</dbReference>
<reference evidence="4 14" key="2">
    <citation type="journal article" date="2019" name="Nat. Med.">
        <title>A library of human gut bacterial isolates paired with longitudinal multiomics data enables mechanistic microbiome research.</title>
        <authorList>
            <person name="Poyet M."/>
            <person name="Groussin M."/>
            <person name="Gibbons S.M."/>
            <person name="Avila-Pacheco J."/>
            <person name="Jiang X."/>
            <person name="Kearney S.M."/>
            <person name="Perrotta A.R."/>
            <person name="Berdy B."/>
            <person name="Zhao S."/>
            <person name="Lieberman T.D."/>
            <person name="Swanson P.K."/>
            <person name="Smith M."/>
            <person name="Roesemann S."/>
            <person name="Alexander J.E."/>
            <person name="Rich S.A."/>
            <person name="Livny J."/>
            <person name="Vlamakis H."/>
            <person name="Clish C."/>
            <person name="Bullock K."/>
            <person name="Deik A."/>
            <person name="Scott J."/>
            <person name="Pierce K.A."/>
            <person name="Xavier R.J."/>
            <person name="Alm E.J."/>
        </authorList>
    </citation>
    <scope>NUCLEOTIDE SEQUENCE [LARGE SCALE GENOMIC DNA]</scope>
    <source>
        <strain evidence="4 14">BIOML-A11</strain>
    </source>
</reference>
<evidence type="ECO:0000313" key="14">
    <source>
        <dbReference type="Proteomes" id="UP000479563"/>
    </source>
</evidence>
<gene>
    <name evidence="9" type="ORF">DW912_05425</name>
    <name evidence="8" type="ORF">DW975_12935</name>
    <name evidence="7" type="ORF">DXA03_11515</name>
    <name evidence="6" type="ORF">DXB72_04575</name>
    <name evidence="5" type="ORF">G4312_08880</name>
    <name evidence="4" type="ORF">GKE07_04990</name>
    <name evidence="2" type="ORF">LIZ82_09920</name>
    <name evidence="3" type="ORF">LK487_13085</name>
</gene>
<dbReference type="AlphaFoldDB" id="A0A3E5APY3"/>
<dbReference type="Pfam" id="PF06114">
    <property type="entry name" value="Peptidase_M78"/>
    <property type="match status" value="1"/>
</dbReference>
<evidence type="ECO:0000313" key="10">
    <source>
        <dbReference type="Proteomes" id="UP000260970"/>
    </source>
</evidence>
<dbReference type="EMBL" id="JAJFBX010000022">
    <property type="protein sequence ID" value="MCC2747951.1"/>
    <property type="molecule type" value="Genomic_DNA"/>
</dbReference>
<organism evidence="6 10">
    <name type="scientific">Agathobacter rectalis</name>
    <dbReference type="NCBI Taxonomy" id="39491"/>
    <lineage>
        <taxon>Bacteria</taxon>
        <taxon>Bacillati</taxon>
        <taxon>Bacillota</taxon>
        <taxon>Clostridia</taxon>
        <taxon>Lachnospirales</taxon>
        <taxon>Lachnospiraceae</taxon>
        <taxon>Agathobacter</taxon>
    </lineage>
</organism>
<evidence type="ECO:0000313" key="2">
    <source>
        <dbReference type="EMBL" id="MCB6961202.1"/>
    </source>
</evidence>
<evidence type="ECO:0000313" key="13">
    <source>
        <dbReference type="Proteomes" id="UP000286220"/>
    </source>
</evidence>
<dbReference type="Proteomes" id="UP000479563">
    <property type="component" value="Unassembled WGS sequence"/>
</dbReference>
<dbReference type="EMBL" id="QSDV01000024">
    <property type="protein sequence ID" value="RGZ16797.1"/>
    <property type="molecule type" value="Genomic_DNA"/>
</dbReference>
<dbReference type="PANTHER" id="PTHR43236:SF1">
    <property type="entry name" value="BLL7220 PROTEIN"/>
    <property type="match status" value="1"/>
</dbReference>
<dbReference type="Proteomes" id="UP001193756">
    <property type="component" value="Unassembled WGS sequence"/>
</dbReference>
<dbReference type="Proteomes" id="UP001197847">
    <property type="component" value="Unassembled WGS sequence"/>
</dbReference>
<evidence type="ECO:0000313" key="5">
    <source>
        <dbReference type="EMBL" id="NSC77392.1"/>
    </source>
</evidence>